<dbReference type="AlphaFoldDB" id="A0A699ING3"/>
<organism evidence="1">
    <name type="scientific">Tanacetum cinerariifolium</name>
    <name type="common">Dalmatian daisy</name>
    <name type="synonym">Chrysanthemum cinerariifolium</name>
    <dbReference type="NCBI Taxonomy" id="118510"/>
    <lineage>
        <taxon>Eukaryota</taxon>
        <taxon>Viridiplantae</taxon>
        <taxon>Streptophyta</taxon>
        <taxon>Embryophyta</taxon>
        <taxon>Tracheophyta</taxon>
        <taxon>Spermatophyta</taxon>
        <taxon>Magnoliopsida</taxon>
        <taxon>eudicotyledons</taxon>
        <taxon>Gunneridae</taxon>
        <taxon>Pentapetalae</taxon>
        <taxon>asterids</taxon>
        <taxon>campanulids</taxon>
        <taxon>Asterales</taxon>
        <taxon>Asteraceae</taxon>
        <taxon>Asteroideae</taxon>
        <taxon>Anthemideae</taxon>
        <taxon>Anthemidinae</taxon>
        <taxon>Tanacetum</taxon>
    </lineage>
</organism>
<evidence type="ECO:0000313" key="1">
    <source>
        <dbReference type="EMBL" id="GEZ70541.1"/>
    </source>
</evidence>
<gene>
    <name evidence="1" type="ORF">Tci_542514</name>
</gene>
<proteinExistence type="predicted"/>
<name>A0A699ING3_TANCI</name>
<protein>
    <recommendedName>
        <fullName evidence="2">Phospholipase-like protein</fullName>
    </recommendedName>
</protein>
<sequence>VQLIGELDNCLGSTIAYESAKLLRELNDVDLVKARGLIAGISHIQIMVLKKISFLFNLRLSDVICWIVMMCLLVNKVDDTLMRLVDSLESWNAFPWGEHIWMHLYDEIMNVVCNHKNEHLEGLHKSYNYVPTYTLSSFVWAFKESNPIFDLRPTLAEYKPEWWTSTIDFLQVYIPRTPIRKHDLLDAYLQKVSAGRERNRLCRHISTMITNVRRSKISSLKDFVIKELNSCIFKLEAIIHVLGLERKGGVVEKLKFGDEFCHLSGDFCDELNHDFLELFESAICNSVGTQLDADTEDVFDELEEEERLLLEEDIPIEEEKMVRLEEQKRLVIKEEMALEVKKSWGKDYRKRSYAFMNSDHMKQAMAWCAPKKRMLYVTVRTASWLQVCSKFKKKKESFGLVDPDMTEFLKNVKPWVEGRLPEVLDLVNVFDKKGIDNSTYHVTFRIAENVPKQGVFGDYGASLAYHGRMT</sequence>
<comment type="caution">
    <text evidence="1">The sequence shown here is derived from an EMBL/GenBank/DDBJ whole genome shotgun (WGS) entry which is preliminary data.</text>
</comment>
<feature type="non-terminal residue" evidence="1">
    <location>
        <position position="1"/>
    </location>
</feature>
<accession>A0A699ING3</accession>
<reference evidence="1" key="1">
    <citation type="journal article" date="2019" name="Sci. Rep.">
        <title>Draft genome of Tanacetum cinerariifolium, the natural source of mosquito coil.</title>
        <authorList>
            <person name="Yamashiro T."/>
            <person name="Shiraishi A."/>
            <person name="Satake H."/>
            <person name="Nakayama K."/>
        </authorList>
    </citation>
    <scope>NUCLEOTIDE SEQUENCE</scope>
</reference>
<evidence type="ECO:0008006" key="2">
    <source>
        <dbReference type="Google" id="ProtNLM"/>
    </source>
</evidence>
<dbReference type="EMBL" id="BKCJ010312569">
    <property type="protein sequence ID" value="GEZ70541.1"/>
    <property type="molecule type" value="Genomic_DNA"/>
</dbReference>